<reference evidence="1" key="1">
    <citation type="journal article" date="2022" name="Int. J. Mol. Sci.">
        <title>Draft Genome of Tanacetum Coccineum: Genomic Comparison of Closely Related Tanacetum-Family Plants.</title>
        <authorList>
            <person name="Yamashiro T."/>
            <person name="Shiraishi A."/>
            <person name="Nakayama K."/>
            <person name="Satake H."/>
        </authorList>
    </citation>
    <scope>NUCLEOTIDE SEQUENCE</scope>
</reference>
<protein>
    <recommendedName>
        <fullName evidence="3">FRIGIDA-like protein</fullName>
    </recommendedName>
</protein>
<keyword evidence="2" id="KW-1185">Reference proteome</keyword>
<gene>
    <name evidence="1" type="ORF">Tco_0955335</name>
</gene>
<proteinExistence type="predicted"/>
<dbReference type="Proteomes" id="UP001151760">
    <property type="component" value="Unassembled WGS sequence"/>
</dbReference>
<evidence type="ECO:0008006" key="3">
    <source>
        <dbReference type="Google" id="ProtNLM"/>
    </source>
</evidence>
<reference evidence="1" key="2">
    <citation type="submission" date="2022-01" db="EMBL/GenBank/DDBJ databases">
        <authorList>
            <person name="Yamashiro T."/>
            <person name="Shiraishi A."/>
            <person name="Satake H."/>
            <person name="Nakayama K."/>
        </authorList>
    </citation>
    <scope>NUCLEOTIDE SEQUENCE</scope>
</reference>
<evidence type="ECO:0000313" key="2">
    <source>
        <dbReference type="Proteomes" id="UP001151760"/>
    </source>
</evidence>
<evidence type="ECO:0000313" key="1">
    <source>
        <dbReference type="EMBL" id="GJT46620.1"/>
    </source>
</evidence>
<dbReference type="EMBL" id="BQNB010016000">
    <property type="protein sequence ID" value="GJT46620.1"/>
    <property type="molecule type" value="Genomic_DNA"/>
</dbReference>
<sequence>MKEKDAKIANLKAQLSLREAEETEAIRLCSQVYVVEAVEATRVSELNSLKERNIAFEKEKNTLEGHVAALKFVAATKDTEHASLNAQTAKLTQDLSSLQLSCDELSIKAASLEYQKDGLIDQVSSLKTTCSGLRDQVSCYELFKEQCEAIQDEQVKELSDRVAGLEYELMAIALYMDEELYPRFLTTIAGRQWIIGHDFRLSIMKCLQSQEYVVAFGVVIGLAIDKGIQSRLVAGIDHRKYGRGLADVAAYDHSMEARYDASIADIINSLHFEGPSAKTLEKLKKGVISHRTSIYDAMSALVDPLSSENLIGEASTSEVQATAVATTTFSISITAASASSISPILVADYDVLDAGIQGKVPHSPKIVFKKETLETTSKRPTTS</sequence>
<comment type="caution">
    <text evidence="1">The sequence shown here is derived from an EMBL/GenBank/DDBJ whole genome shotgun (WGS) entry which is preliminary data.</text>
</comment>
<accession>A0ABQ5E6W6</accession>
<organism evidence="1 2">
    <name type="scientific">Tanacetum coccineum</name>
    <dbReference type="NCBI Taxonomy" id="301880"/>
    <lineage>
        <taxon>Eukaryota</taxon>
        <taxon>Viridiplantae</taxon>
        <taxon>Streptophyta</taxon>
        <taxon>Embryophyta</taxon>
        <taxon>Tracheophyta</taxon>
        <taxon>Spermatophyta</taxon>
        <taxon>Magnoliopsida</taxon>
        <taxon>eudicotyledons</taxon>
        <taxon>Gunneridae</taxon>
        <taxon>Pentapetalae</taxon>
        <taxon>asterids</taxon>
        <taxon>campanulids</taxon>
        <taxon>Asterales</taxon>
        <taxon>Asteraceae</taxon>
        <taxon>Asteroideae</taxon>
        <taxon>Anthemideae</taxon>
        <taxon>Anthemidinae</taxon>
        <taxon>Tanacetum</taxon>
    </lineage>
</organism>
<name>A0ABQ5E6W6_9ASTR</name>